<comment type="similarity">
    <text evidence="7">Belongs to the class I-like SAM-binding methyltransferase superfamily. C5-methyltransferase family.</text>
</comment>
<dbReference type="InterPro" id="IPR001525">
    <property type="entry name" value="C5_MeTfrase"/>
</dbReference>
<dbReference type="Gene3D" id="3.40.50.150">
    <property type="entry name" value="Vaccinia Virus protein VP39"/>
    <property type="match status" value="1"/>
</dbReference>
<dbReference type="AlphaFoldDB" id="A0A7T6VH31"/>
<gene>
    <name evidence="8" type="ORF">JFN94_06565</name>
</gene>
<keyword evidence="4 7" id="KW-0949">S-adenosyl-L-methionine</keyword>
<proteinExistence type="inferred from homology"/>
<dbReference type="GO" id="GO:0003886">
    <property type="term" value="F:DNA (cytosine-5-)-methyltransferase activity"/>
    <property type="evidence" value="ECO:0007669"/>
    <property type="project" value="UniProtKB-EC"/>
</dbReference>
<feature type="active site" evidence="7">
    <location>
        <position position="90"/>
    </location>
</feature>
<sequence>MKRDLTTFPLDLGSELIVDNFAGGGGASTGLERAFGRPVDVAINHDPEALAMHAANHPHTKHYCESVFDVDPVAITGNQPVGLVWLSPDCKHFSKAKGGKPVSKKIRGLAWIAIRWCLKVSPRTFMLENVEEFVTWGPLIETAAGEFMPDPDRKGETFDAFIGMLTTGIRADHPALAECCEVLDLAIDGPEAKRLVAGLGYRVEHRELRACDYGAPTIRKRLFVVGRRDHLPIVWPAPTHGDPKSAAVRAGKLKPWRTAADCIDWSIPCPSIFERERPLKDATLRRIARGIMKFVVNNDDPFIVKFSQNSTGQTLDEPMHTVMAGAPRFGVVVPTVMHITHQGDDRTRAADAPLATITTAKRGEQALVAATLIQTGYGERPGQAPRVPGLDKPLGTIVAGGAKHAAVTAFLAKHYGGHESPGSSLGASIGTITTQDHHHLVTSNLVKLRGTSRDGQPVDEPLHTISAGGTHHAEVRAFLIKYYGEGGQWQDAREPMHTIPTRDRIGLVTIHGEDYAIVDIGMRMLTPRELARAQGFPDSYVLDPTVEVRRNQKAMQRTRKGPHAPVVWKRAPLSKSAQVRMIGNSVCPDVATALIRANFSHEQQLQQAVA</sequence>
<evidence type="ECO:0000256" key="7">
    <source>
        <dbReference type="PROSITE-ProRule" id="PRU01016"/>
    </source>
</evidence>
<dbReference type="InterPro" id="IPR050390">
    <property type="entry name" value="C5-Methyltransferase"/>
</dbReference>
<dbReference type="EMBL" id="CP066769">
    <property type="protein sequence ID" value="QQK03819.1"/>
    <property type="molecule type" value="Genomic_DNA"/>
</dbReference>
<dbReference type="Proteomes" id="UP000596205">
    <property type="component" value="Chromosome 1"/>
</dbReference>
<dbReference type="GO" id="GO:0044027">
    <property type="term" value="P:negative regulation of gene expression via chromosomal CpG island methylation"/>
    <property type="evidence" value="ECO:0007669"/>
    <property type="project" value="TreeGrafter"/>
</dbReference>
<evidence type="ECO:0000256" key="4">
    <source>
        <dbReference type="ARBA" id="ARBA00022691"/>
    </source>
</evidence>
<dbReference type="REBASE" id="457702">
    <property type="entry name" value="M.Ban011ORF6565P"/>
</dbReference>
<dbReference type="GO" id="GO:0009307">
    <property type="term" value="P:DNA restriction-modification system"/>
    <property type="evidence" value="ECO:0007669"/>
    <property type="project" value="UniProtKB-KW"/>
</dbReference>
<dbReference type="SUPFAM" id="SSF53335">
    <property type="entry name" value="S-adenosyl-L-methionine-dependent methyltransferases"/>
    <property type="match status" value="1"/>
</dbReference>
<dbReference type="Pfam" id="PF00145">
    <property type="entry name" value="DNA_methylase"/>
    <property type="match status" value="1"/>
</dbReference>
<dbReference type="EC" id="2.1.1.37" evidence="1"/>
<dbReference type="PROSITE" id="PS51679">
    <property type="entry name" value="SAM_MT_C5"/>
    <property type="match status" value="1"/>
</dbReference>
<comment type="catalytic activity">
    <reaction evidence="6">
        <text>a 2'-deoxycytidine in DNA + S-adenosyl-L-methionine = a 5-methyl-2'-deoxycytidine in DNA + S-adenosyl-L-homocysteine + H(+)</text>
        <dbReference type="Rhea" id="RHEA:13681"/>
        <dbReference type="Rhea" id="RHEA-COMP:11369"/>
        <dbReference type="Rhea" id="RHEA-COMP:11370"/>
        <dbReference type="ChEBI" id="CHEBI:15378"/>
        <dbReference type="ChEBI" id="CHEBI:57856"/>
        <dbReference type="ChEBI" id="CHEBI:59789"/>
        <dbReference type="ChEBI" id="CHEBI:85452"/>
        <dbReference type="ChEBI" id="CHEBI:85454"/>
        <dbReference type="EC" id="2.1.1.37"/>
    </reaction>
</comment>
<keyword evidence="2 7" id="KW-0489">Methyltransferase</keyword>
<evidence type="ECO:0000256" key="5">
    <source>
        <dbReference type="ARBA" id="ARBA00022747"/>
    </source>
</evidence>
<evidence type="ECO:0000256" key="2">
    <source>
        <dbReference type="ARBA" id="ARBA00022603"/>
    </source>
</evidence>
<keyword evidence="3 7" id="KW-0808">Transferase</keyword>
<evidence type="ECO:0000256" key="6">
    <source>
        <dbReference type="ARBA" id="ARBA00047422"/>
    </source>
</evidence>
<accession>A0A7T6VH31</accession>
<reference evidence="8 9" key="1">
    <citation type="submission" date="2020-12" db="EMBL/GenBank/DDBJ databases">
        <title>Complete genome sequence of Burkholderia anthina BJQ0011.</title>
        <authorList>
            <person name="Xu Y."/>
        </authorList>
    </citation>
    <scope>NUCLEOTIDE SEQUENCE [LARGE SCALE GENOMIC DNA]</scope>
    <source>
        <strain evidence="8 9">BJQ0011</strain>
    </source>
</reference>
<evidence type="ECO:0000313" key="8">
    <source>
        <dbReference type="EMBL" id="QQK03819.1"/>
    </source>
</evidence>
<dbReference type="PRINTS" id="PR00105">
    <property type="entry name" value="C5METTRFRASE"/>
</dbReference>
<dbReference type="Gene3D" id="3.90.120.10">
    <property type="entry name" value="DNA Methylase, subunit A, domain 2"/>
    <property type="match status" value="1"/>
</dbReference>
<keyword evidence="5" id="KW-0680">Restriction system</keyword>
<evidence type="ECO:0000313" key="9">
    <source>
        <dbReference type="Proteomes" id="UP000596205"/>
    </source>
</evidence>
<evidence type="ECO:0000256" key="1">
    <source>
        <dbReference type="ARBA" id="ARBA00011975"/>
    </source>
</evidence>
<evidence type="ECO:0000256" key="3">
    <source>
        <dbReference type="ARBA" id="ARBA00022679"/>
    </source>
</evidence>
<dbReference type="PANTHER" id="PTHR10629:SF52">
    <property type="entry name" value="DNA (CYTOSINE-5)-METHYLTRANSFERASE 1"/>
    <property type="match status" value="1"/>
</dbReference>
<dbReference type="GO" id="GO:0032259">
    <property type="term" value="P:methylation"/>
    <property type="evidence" value="ECO:0007669"/>
    <property type="project" value="UniProtKB-KW"/>
</dbReference>
<dbReference type="PANTHER" id="PTHR10629">
    <property type="entry name" value="CYTOSINE-SPECIFIC METHYLTRANSFERASE"/>
    <property type="match status" value="1"/>
</dbReference>
<name>A0A7T6VH31_9BURK</name>
<protein>
    <recommendedName>
        <fullName evidence="1">DNA (cytosine-5-)-methyltransferase</fullName>
        <ecNumber evidence="1">2.1.1.37</ecNumber>
    </recommendedName>
</protein>
<dbReference type="RefSeq" id="WP_199568668.1">
    <property type="nucleotide sequence ID" value="NZ_CP066769.1"/>
</dbReference>
<organism evidence="8 9">
    <name type="scientific">Burkholderia anthina</name>
    <dbReference type="NCBI Taxonomy" id="179879"/>
    <lineage>
        <taxon>Bacteria</taxon>
        <taxon>Pseudomonadati</taxon>
        <taxon>Pseudomonadota</taxon>
        <taxon>Betaproteobacteria</taxon>
        <taxon>Burkholderiales</taxon>
        <taxon>Burkholderiaceae</taxon>
        <taxon>Burkholderia</taxon>
        <taxon>Burkholderia cepacia complex</taxon>
    </lineage>
</organism>
<dbReference type="KEGG" id="bann:JFN94_06565"/>
<dbReference type="InterPro" id="IPR029063">
    <property type="entry name" value="SAM-dependent_MTases_sf"/>
</dbReference>
<dbReference type="GO" id="GO:0003677">
    <property type="term" value="F:DNA binding"/>
    <property type="evidence" value="ECO:0007669"/>
    <property type="project" value="TreeGrafter"/>
</dbReference>